<dbReference type="Gene3D" id="2.10.25.10">
    <property type="entry name" value="Laminin"/>
    <property type="match status" value="1"/>
</dbReference>
<organism evidence="2">
    <name type="scientific">Guillardia theta (strain CCMP2712)</name>
    <name type="common">Cryptophyte</name>
    <dbReference type="NCBI Taxonomy" id="905079"/>
    <lineage>
        <taxon>Eukaryota</taxon>
        <taxon>Cryptophyceae</taxon>
        <taxon>Pyrenomonadales</taxon>
        <taxon>Geminigeraceae</taxon>
        <taxon>Guillardia</taxon>
    </lineage>
</organism>
<dbReference type="GeneID" id="17305896"/>
<evidence type="ECO:0000313" key="4">
    <source>
        <dbReference type="Proteomes" id="UP000011087"/>
    </source>
</evidence>
<protein>
    <submittedName>
        <fullName evidence="2 3">Uncharacterized protein</fullName>
    </submittedName>
</protein>
<evidence type="ECO:0000313" key="2">
    <source>
        <dbReference type="EMBL" id="EKX49031.1"/>
    </source>
</evidence>
<dbReference type="EMBL" id="JH992983">
    <property type="protein sequence ID" value="EKX49031.1"/>
    <property type="molecule type" value="Genomic_DNA"/>
</dbReference>
<name>L1JKK2_GUITC</name>
<dbReference type="SUPFAM" id="SSF57196">
    <property type="entry name" value="EGF/Laminin"/>
    <property type="match status" value="1"/>
</dbReference>
<dbReference type="AlphaFoldDB" id="L1JKK2"/>
<dbReference type="Proteomes" id="UP000011087">
    <property type="component" value="Unassembled WGS sequence"/>
</dbReference>
<evidence type="ECO:0000313" key="3">
    <source>
        <dbReference type="EnsemblProtists" id="EKX49031"/>
    </source>
</evidence>
<dbReference type="EnsemblProtists" id="EKX49031">
    <property type="protein sequence ID" value="EKX49031"/>
    <property type="gene ID" value="GUITHDRAFT_136216"/>
</dbReference>
<evidence type="ECO:0000256" key="1">
    <source>
        <dbReference type="SAM" id="Phobius"/>
    </source>
</evidence>
<dbReference type="PaxDb" id="55529-EKX49031"/>
<reference evidence="4" key="2">
    <citation type="submission" date="2012-11" db="EMBL/GenBank/DDBJ databases">
        <authorList>
            <person name="Kuo A."/>
            <person name="Curtis B.A."/>
            <person name="Tanifuji G."/>
            <person name="Burki F."/>
            <person name="Gruber A."/>
            <person name="Irimia M."/>
            <person name="Maruyama S."/>
            <person name="Arias M.C."/>
            <person name="Ball S.G."/>
            <person name="Gile G.H."/>
            <person name="Hirakawa Y."/>
            <person name="Hopkins J.F."/>
            <person name="Rensing S.A."/>
            <person name="Schmutz J."/>
            <person name="Symeonidi A."/>
            <person name="Elias M."/>
            <person name="Eveleigh R.J."/>
            <person name="Herman E.K."/>
            <person name="Klute M.J."/>
            <person name="Nakayama T."/>
            <person name="Obornik M."/>
            <person name="Reyes-Prieto A."/>
            <person name="Armbrust E.V."/>
            <person name="Aves S.J."/>
            <person name="Beiko R.G."/>
            <person name="Coutinho P."/>
            <person name="Dacks J.B."/>
            <person name="Durnford D.G."/>
            <person name="Fast N.M."/>
            <person name="Green B.R."/>
            <person name="Grisdale C."/>
            <person name="Hempe F."/>
            <person name="Henrissat B."/>
            <person name="Hoppner M.P."/>
            <person name="Ishida K.-I."/>
            <person name="Kim E."/>
            <person name="Koreny L."/>
            <person name="Kroth P.G."/>
            <person name="Liu Y."/>
            <person name="Malik S.-B."/>
            <person name="Maier U.G."/>
            <person name="McRose D."/>
            <person name="Mock T."/>
            <person name="Neilson J.A."/>
            <person name="Onodera N.T."/>
            <person name="Poole A.M."/>
            <person name="Pritham E.J."/>
            <person name="Richards T.A."/>
            <person name="Rocap G."/>
            <person name="Roy S.W."/>
            <person name="Sarai C."/>
            <person name="Schaack S."/>
            <person name="Shirato S."/>
            <person name="Slamovits C.H."/>
            <person name="Spencer D.F."/>
            <person name="Suzuki S."/>
            <person name="Worden A.Z."/>
            <person name="Zauner S."/>
            <person name="Barry K."/>
            <person name="Bell C."/>
            <person name="Bharti A.K."/>
            <person name="Crow J.A."/>
            <person name="Grimwood J."/>
            <person name="Kramer R."/>
            <person name="Lindquist E."/>
            <person name="Lucas S."/>
            <person name="Salamov A."/>
            <person name="McFadden G.I."/>
            <person name="Lane C.E."/>
            <person name="Keeling P.J."/>
            <person name="Gray M.W."/>
            <person name="Grigoriev I.V."/>
            <person name="Archibald J.M."/>
        </authorList>
    </citation>
    <scope>NUCLEOTIDE SEQUENCE</scope>
    <source>
        <strain evidence="4">CCMP2712</strain>
    </source>
</reference>
<dbReference type="RefSeq" id="XP_005836011.1">
    <property type="nucleotide sequence ID" value="XM_005835954.1"/>
</dbReference>
<keyword evidence="1" id="KW-0472">Membrane</keyword>
<keyword evidence="1" id="KW-0812">Transmembrane</keyword>
<keyword evidence="1" id="KW-1133">Transmembrane helix</keyword>
<reference evidence="2 4" key="1">
    <citation type="journal article" date="2012" name="Nature">
        <title>Algal genomes reveal evolutionary mosaicism and the fate of nucleomorphs.</title>
        <authorList>
            <consortium name="DOE Joint Genome Institute"/>
            <person name="Curtis B.A."/>
            <person name="Tanifuji G."/>
            <person name="Burki F."/>
            <person name="Gruber A."/>
            <person name="Irimia M."/>
            <person name="Maruyama S."/>
            <person name="Arias M.C."/>
            <person name="Ball S.G."/>
            <person name="Gile G.H."/>
            <person name="Hirakawa Y."/>
            <person name="Hopkins J.F."/>
            <person name="Kuo A."/>
            <person name="Rensing S.A."/>
            <person name="Schmutz J."/>
            <person name="Symeonidi A."/>
            <person name="Elias M."/>
            <person name="Eveleigh R.J."/>
            <person name="Herman E.K."/>
            <person name="Klute M.J."/>
            <person name="Nakayama T."/>
            <person name="Obornik M."/>
            <person name="Reyes-Prieto A."/>
            <person name="Armbrust E.V."/>
            <person name="Aves S.J."/>
            <person name="Beiko R.G."/>
            <person name="Coutinho P."/>
            <person name="Dacks J.B."/>
            <person name="Durnford D.G."/>
            <person name="Fast N.M."/>
            <person name="Green B.R."/>
            <person name="Grisdale C.J."/>
            <person name="Hempel F."/>
            <person name="Henrissat B."/>
            <person name="Hoppner M.P."/>
            <person name="Ishida K."/>
            <person name="Kim E."/>
            <person name="Koreny L."/>
            <person name="Kroth P.G."/>
            <person name="Liu Y."/>
            <person name="Malik S.B."/>
            <person name="Maier U.G."/>
            <person name="McRose D."/>
            <person name="Mock T."/>
            <person name="Neilson J.A."/>
            <person name="Onodera N.T."/>
            <person name="Poole A.M."/>
            <person name="Pritham E.J."/>
            <person name="Richards T.A."/>
            <person name="Rocap G."/>
            <person name="Roy S.W."/>
            <person name="Sarai C."/>
            <person name="Schaack S."/>
            <person name="Shirato S."/>
            <person name="Slamovits C.H."/>
            <person name="Spencer D.F."/>
            <person name="Suzuki S."/>
            <person name="Worden A.Z."/>
            <person name="Zauner S."/>
            <person name="Barry K."/>
            <person name="Bell C."/>
            <person name="Bharti A.K."/>
            <person name="Crow J.A."/>
            <person name="Grimwood J."/>
            <person name="Kramer R."/>
            <person name="Lindquist E."/>
            <person name="Lucas S."/>
            <person name="Salamov A."/>
            <person name="McFadden G.I."/>
            <person name="Lane C.E."/>
            <person name="Keeling P.J."/>
            <person name="Gray M.W."/>
            <person name="Grigoriev I.V."/>
            <person name="Archibald J.M."/>
        </authorList>
    </citation>
    <scope>NUCLEOTIDE SEQUENCE</scope>
    <source>
        <strain evidence="2 4">CCMP2712</strain>
    </source>
</reference>
<keyword evidence="4" id="KW-1185">Reference proteome</keyword>
<feature type="transmembrane region" description="Helical" evidence="1">
    <location>
        <begin position="20"/>
        <end position="43"/>
    </location>
</feature>
<proteinExistence type="predicted"/>
<dbReference type="KEGG" id="gtt:GUITHDRAFT_136216"/>
<dbReference type="HOGENOM" id="CLU_487869_0_0_1"/>
<accession>L1JKK2</accession>
<sequence>MSVSQTAPVRQGRLLQRATWLLVLVLHALSFAFCHGCSVLISAEPHHDCQERTWVLEGGVKGHWSQGIDILVFECEMVNLVLMASGCEAAEQQPVKVRIDTGEHFIHRGSYTSSEQPSFRLEIPGVSESGIDVPLLHLADGMYNLTAHFGHPLHLAASTMFAKLSPHVNPALEVMFPPQRYTFGNDMEPFLQVYVQDRDASIAASGTTAGASKQLAFYLNITIRRLEGEEVVEEKTVMEWSPNSRKIFLGRHMEASGTYKIEMVIYDAVLRPTDAREEVLVMISHSSRSPLACIAGEPECTPQATDRTGEEWFQGGNHSTFLDRLVDAVQSHCPQISPQDRHCRDKEQDACSGHGWCLDSFCYCYQDYAGPKCDTHLLSALQYLPSSYPTQDVSHCHQSIALSRGMEGLSRTYNALQNPAVCDDSKSIQRRFNKTQGLGVTFRWLSLSLLLSLAEQKTLLIGGKWRAFNFEGCSDRGLWCYLLPSSNCSVSSWRWEEISEKDFYMPQVLVVPSEGIDQGQLWWSSQMTHLIMRPSVDLKEKVRRIKVKEEEEEEEEEED</sequence>
<gene>
    <name evidence="2" type="ORF">GUITHDRAFT_136216</name>
</gene>
<reference evidence="3" key="3">
    <citation type="submission" date="2015-06" db="UniProtKB">
        <authorList>
            <consortium name="EnsemblProtists"/>
        </authorList>
    </citation>
    <scope>IDENTIFICATION</scope>
</reference>